<evidence type="ECO:0000313" key="3">
    <source>
        <dbReference type="Proteomes" id="UP001283341"/>
    </source>
</evidence>
<dbReference type="AlphaFoldDB" id="A0AAE0I769"/>
<feature type="signal peptide" evidence="1">
    <location>
        <begin position="1"/>
        <end position="20"/>
    </location>
</feature>
<dbReference type="Proteomes" id="UP001283341">
    <property type="component" value="Unassembled WGS sequence"/>
</dbReference>
<organism evidence="2 3">
    <name type="scientific">Apodospora peruviana</name>
    <dbReference type="NCBI Taxonomy" id="516989"/>
    <lineage>
        <taxon>Eukaryota</taxon>
        <taxon>Fungi</taxon>
        <taxon>Dikarya</taxon>
        <taxon>Ascomycota</taxon>
        <taxon>Pezizomycotina</taxon>
        <taxon>Sordariomycetes</taxon>
        <taxon>Sordariomycetidae</taxon>
        <taxon>Sordariales</taxon>
        <taxon>Lasiosphaeriaceae</taxon>
        <taxon>Apodospora</taxon>
    </lineage>
</organism>
<reference evidence="2" key="1">
    <citation type="journal article" date="2023" name="Mol. Phylogenet. Evol.">
        <title>Genome-scale phylogeny and comparative genomics of the fungal order Sordariales.</title>
        <authorList>
            <person name="Hensen N."/>
            <person name="Bonometti L."/>
            <person name="Westerberg I."/>
            <person name="Brannstrom I.O."/>
            <person name="Guillou S."/>
            <person name="Cros-Aarteil S."/>
            <person name="Calhoun S."/>
            <person name="Haridas S."/>
            <person name="Kuo A."/>
            <person name="Mondo S."/>
            <person name="Pangilinan J."/>
            <person name="Riley R."/>
            <person name="LaButti K."/>
            <person name="Andreopoulos B."/>
            <person name="Lipzen A."/>
            <person name="Chen C."/>
            <person name="Yan M."/>
            <person name="Daum C."/>
            <person name="Ng V."/>
            <person name="Clum A."/>
            <person name="Steindorff A."/>
            <person name="Ohm R.A."/>
            <person name="Martin F."/>
            <person name="Silar P."/>
            <person name="Natvig D.O."/>
            <person name="Lalanne C."/>
            <person name="Gautier V."/>
            <person name="Ament-Velasquez S.L."/>
            <person name="Kruys A."/>
            <person name="Hutchinson M.I."/>
            <person name="Powell A.J."/>
            <person name="Barry K."/>
            <person name="Miller A.N."/>
            <person name="Grigoriev I.V."/>
            <person name="Debuchy R."/>
            <person name="Gladieux P."/>
            <person name="Hiltunen Thoren M."/>
            <person name="Johannesson H."/>
        </authorList>
    </citation>
    <scope>NUCLEOTIDE SEQUENCE</scope>
    <source>
        <strain evidence="2">CBS 118394</strain>
    </source>
</reference>
<comment type="caution">
    <text evidence="2">The sequence shown here is derived from an EMBL/GenBank/DDBJ whole genome shotgun (WGS) entry which is preliminary data.</text>
</comment>
<sequence length="326" mass="35637">MPGVIKFSILTLAALRGVVATLYCQCENDTYDRIFPGIQQVCRTLSDDWCSTNCNVSGTNRDYCEFIPKGYGPTEDYAKLKSWCKWLLIRGGQLFHLRRLLVPQQRLQEAARPSGCPKGANPAMYTDKKAPDAYATFVLEDVLSQENKMAECGPPYDEAADDLVELKVFSDCTVDRSDSNAHTISCASLVGTSGNADLSDFEEACKSVGGVYEEVADDSLVAGIDLNNVGDLKVRQDDVVDTDEILDNVDIKRLLTGMAAATTDCSEFLASVTRIASWTILMLVKTSLTSVTSTSGTPKSGLSTLTGPRFNLLESLRRPELAKRRL</sequence>
<feature type="chain" id="PRO_5042192826" evidence="1">
    <location>
        <begin position="21"/>
        <end position="326"/>
    </location>
</feature>
<protein>
    <submittedName>
        <fullName evidence="2">Uncharacterized protein</fullName>
    </submittedName>
</protein>
<name>A0AAE0I769_9PEZI</name>
<dbReference type="EMBL" id="JAUEDM010000004">
    <property type="protein sequence ID" value="KAK3318891.1"/>
    <property type="molecule type" value="Genomic_DNA"/>
</dbReference>
<gene>
    <name evidence="2" type="ORF">B0H66DRAFT_591538</name>
</gene>
<keyword evidence="1" id="KW-0732">Signal</keyword>
<evidence type="ECO:0000313" key="2">
    <source>
        <dbReference type="EMBL" id="KAK3318891.1"/>
    </source>
</evidence>
<accession>A0AAE0I769</accession>
<keyword evidence="3" id="KW-1185">Reference proteome</keyword>
<evidence type="ECO:0000256" key="1">
    <source>
        <dbReference type="SAM" id="SignalP"/>
    </source>
</evidence>
<reference evidence="2" key="2">
    <citation type="submission" date="2023-06" db="EMBL/GenBank/DDBJ databases">
        <authorList>
            <consortium name="Lawrence Berkeley National Laboratory"/>
            <person name="Haridas S."/>
            <person name="Hensen N."/>
            <person name="Bonometti L."/>
            <person name="Westerberg I."/>
            <person name="Brannstrom I.O."/>
            <person name="Guillou S."/>
            <person name="Cros-Aarteil S."/>
            <person name="Calhoun S."/>
            <person name="Kuo A."/>
            <person name="Mondo S."/>
            <person name="Pangilinan J."/>
            <person name="Riley R."/>
            <person name="Labutti K."/>
            <person name="Andreopoulos B."/>
            <person name="Lipzen A."/>
            <person name="Chen C."/>
            <person name="Yanf M."/>
            <person name="Daum C."/>
            <person name="Ng V."/>
            <person name="Clum A."/>
            <person name="Steindorff A."/>
            <person name="Ohm R."/>
            <person name="Martin F."/>
            <person name="Silar P."/>
            <person name="Natvig D."/>
            <person name="Lalanne C."/>
            <person name="Gautier V."/>
            <person name="Ament-Velasquez S.L."/>
            <person name="Kruys A."/>
            <person name="Hutchinson M.I."/>
            <person name="Powell A.J."/>
            <person name="Barry K."/>
            <person name="Miller A.N."/>
            <person name="Grigoriev I.V."/>
            <person name="Debuchy R."/>
            <person name="Gladieux P."/>
            <person name="Thoren M.H."/>
            <person name="Johannesson H."/>
        </authorList>
    </citation>
    <scope>NUCLEOTIDE SEQUENCE</scope>
    <source>
        <strain evidence="2">CBS 118394</strain>
    </source>
</reference>
<proteinExistence type="predicted"/>